<keyword evidence="1" id="KW-0472">Membrane</keyword>
<protein>
    <recommendedName>
        <fullName evidence="4">Copper resistance protein D domain-containing protein</fullName>
    </recommendedName>
</protein>
<reference evidence="2 3" key="1">
    <citation type="journal article" date="2015" name="Int. J. Syst. Evol. Microbiol.">
        <title>Tumebacillus algifaecis sp. nov., isolated from decomposing algal scum.</title>
        <authorList>
            <person name="Wu Y.F."/>
            <person name="Zhang B."/>
            <person name="Xing P."/>
            <person name="Wu Q.L."/>
            <person name="Liu S.J."/>
        </authorList>
    </citation>
    <scope>NUCLEOTIDE SEQUENCE [LARGE SCALE GENOMIC DNA]</scope>
    <source>
        <strain evidence="2 3">THMBR28</strain>
    </source>
</reference>
<feature type="transmembrane region" description="Helical" evidence="1">
    <location>
        <begin position="51"/>
        <end position="68"/>
    </location>
</feature>
<feature type="transmembrane region" description="Helical" evidence="1">
    <location>
        <begin position="80"/>
        <end position="104"/>
    </location>
</feature>
<keyword evidence="1" id="KW-0812">Transmembrane</keyword>
<evidence type="ECO:0000313" key="2">
    <source>
        <dbReference type="EMBL" id="ASS75039.1"/>
    </source>
</evidence>
<organism evidence="2 3">
    <name type="scientific">Tumebacillus algifaecis</name>
    <dbReference type="NCBI Taxonomy" id="1214604"/>
    <lineage>
        <taxon>Bacteria</taxon>
        <taxon>Bacillati</taxon>
        <taxon>Bacillota</taxon>
        <taxon>Bacilli</taxon>
        <taxon>Bacillales</taxon>
        <taxon>Alicyclobacillaceae</taxon>
        <taxon>Tumebacillus</taxon>
    </lineage>
</organism>
<feature type="transmembrane region" description="Helical" evidence="1">
    <location>
        <begin position="125"/>
        <end position="147"/>
    </location>
</feature>
<dbReference type="OrthoDB" id="2988102at2"/>
<evidence type="ECO:0000313" key="3">
    <source>
        <dbReference type="Proteomes" id="UP000214688"/>
    </source>
</evidence>
<proteinExistence type="predicted"/>
<sequence>MYEWLFFLHLTSLALWLGGLVMVSVLLLMINRSAGEAVKAQISVYLKLTNRLLHPSALVVLLSGGVMIQQMGIERSMKPFWLLFMEQWGGMVVLLSTIVLGLVGRRLKKRLLAASGGDAAVRATLPFRAVMLVTVCGILTVLGVVSLKIT</sequence>
<gene>
    <name evidence="2" type="ORF">CIG75_08605</name>
</gene>
<dbReference type="EMBL" id="CP022657">
    <property type="protein sequence ID" value="ASS75039.1"/>
    <property type="molecule type" value="Genomic_DNA"/>
</dbReference>
<dbReference type="Proteomes" id="UP000214688">
    <property type="component" value="Chromosome"/>
</dbReference>
<evidence type="ECO:0000256" key="1">
    <source>
        <dbReference type="SAM" id="Phobius"/>
    </source>
</evidence>
<keyword evidence="1" id="KW-1133">Transmembrane helix</keyword>
<dbReference type="KEGG" id="tab:CIG75_08605"/>
<accession>A0A223CZX3</accession>
<name>A0A223CZX3_9BACL</name>
<feature type="transmembrane region" description="Helical" evidence="1">
    <location>
        <begin position="6"/>
        <end position="30"/>
    </location>
</feature>
<keyword evidence="3" id="KW-1185">Reference proteome</keyword>
<dbReference type="AlphaFoldDB" id="A0A223CZX3"/>
<dbReference type="RefSeq" id="WP_094236288.1">
    <property type="nucleotide sequence ID" value="NZ_CP022657.1"/>
</dbReference>
<evidence type="ECO:0008006" key="4">
    <source>
        <dbReference type="Google" id="ProtNLM"/>
    </source>
</evidence>